<keyword evidence="2" id="KW-1185">Reference proteome</keyword>
<dbReference type="AlphaFoldDB" id="A0AAV0HQG2"/>
<protein>
    <recommendedName>
        <fullName evidence="3">Dipeptidylpeptidase IV N-terminal domain-containing protein</fullName>
    </recommendedName>
</protein>
<name>A0AAV0HQG2_9ROSI</name>
<evidence type="ECO:0000313" key="2">
    <source>
        <dbReference type="Proteomes" id="UP001154282"/>
    </source>
</evidence>
<dbReference type="Gene3D" id="2.120.10.30">
    <property type="entry name" value="TolB, C-terminal domain"/>
    <property type="match status" value="1"/>
</dbReference>
<proteinExistence type="predicted"/>
<dbReference type="SUPFAM" id="SSF69322">
    <property type="entry name" value="Tricorn protease domain 2"/>
    <property type="match status" value="1"/>
</dbReference>
<gene>
    <name evidence="1" type="ORF">LITE_LOCUS5224</name>
</gene>
<dbReference type="Proteomes" id="UP001154282">
    <property type="component" value="Unassembled WGS sequence"/>
</dbReference>
<dbReference type="EMBL" id="CAMGYJ010000002">
    <property type="protein sequence ID" value="CAI0386783.1"/>
    <property type="molecule type" value="Genomic_DNA"/>
</dbReference>
<dbReference type="PANTHER" id="PTHR32161:SF8">
    <property type="entry name" value="DPP6 N-TERMINAL DOMAIN-LIKE PROTEIN"/>
    <property type="match status" value="1"/>
</dbReference>
<feature type="non-terminal residue" evidence="1">
    <location>
        <position position="1"/>
    </location>
</feature>
<comment type="caution">
    <text evidence="1">The sequence shown here is derived from an EMBL/GenBank/DDBJ whole genome shotgun (WGS) entry which is preliminary data.</text>
</comment>
<organism evidence="1 2">
    <name type="scientific">Linum tenue</name>
    <dbReference type="NCBI Taxonomy" id="586396"/>
    <lineage>
        <taxon>Eukaryota</taxon>
        <taxon>Viridiplantae</taxon>
        <taxon>Streptophyta</taxon>
        <taxon>Embryophyta</taxon>
        <taxon>Tracheophyta</taxon>
        <taxon>Spermatophyta</taxon>
        <taxon>Magnoliopsida</taxon>
        <taxon>eudicotyledons</taxon>
        <taxon>Gunneridae</taxon>
        <taxon>Pentapetalae</taxon>
        <taxon>rosids</taxon>
        <taxon>fabids</taxon>
        <taxon>Malpighiales</taxon>
        <taxon>Linaceae</taxon>
        <taxon>Linum</taxon>
    </lineage>
</organism>
<evidence type="ECO:0000313" key="1">
    <source>
        <dbReference type="EMBL" id="CAI0386783.1"/>
    </source>
</evidence>
<sequence length="185" mass="20425">APFWAGNGQTRPATSLNPIGIADFSLAVSPSGFLTVVASYGQNGWNGKMEELSTDIYVFLTRDGTQRVKIVEHGGWPSWVDDSTLFFHRKSEEDGWISVYKAILPNSGPISTDSVTVTRITPPGIHAFTPATSPGNTDFIAVATRRPTSSYRHIELFDLRENEFTELTRFVSPQTHHLNPFLSPS</sequence>
<dbReference type="PANTHER" id="PTHR32161">
    <property type="entry name" value="DPP6 N-TERMINAL DOMAIN-LIKE PROTEIN"/>
    <property type="match status" value="1"/>
</dbReference>
<evidence type="ECO:0008006" key="3">
    <source>
        <dbReference type="Google" id="ProtNLM"/>
    </source>
</evidence>
<dbReference type="InterPro" id="IPR011042">
    <property type="entry name" value="6-blade_b-propeller_TolB-like"/>
</dbReference>
<accession>A0AAV0HQG2</accession>
<reference evidence="1" key="1">
    <citation type="submission" date="2022-08" db="EMBL/GenBank/DDBJ databases">
        <authorList>
            <person name="Gutierrez-Valencia J."/>
        </authorList>
    </citation>
    <scope>NUCLEOTIDE SEQUENCE</scope>
</reference>